<feature type="transmembrane region" description="Helical" evidence="5">
    <location>
        <begin position="365"/>
        <end position="387"/>
    </location>
</feature>
<dbReference type="InterPro" id="IPR006029">
    <property type="entry name" value="Neurotrans-gated_channel_TM"/>
</dbReference>
<protein>
    <submittedName>
        <fullName evidence="9">Uncharacterized protein</fullName>
    </submittedName>
</protein>
<evidence type="ECO:0000313" key="8">
    <source>
        <dbReference type="Proteomes" id="UP000887540"/>
    </source>
</evidence>
<dbReference type="GO" id="GO:0005230">
    <property type="term" value="F:extracellular ligand-gated monoatomic ion channel activity"/>
    <property type="evidence" value="ECO:0007669"/>
    <property type="project" value="InterPro"/>
</dbReference>
<dbReference type="WBParaSite" id="ACRNAN_scaffold3483.g17105.t1">
    <property type="protein sequence ID" value="ACRNAN_scaffold3483.g17105.t1"/>
    <property type="gene ID" value="ACRNAN_scaffold3483.g17105"/>
</dbReference>
<dbReference type="FunFam" id="2.70.170.10:FF:000166">
    <property type="entry name" value="Protein CBR-DEG-3"/>
    <property type="match status" value="1"/>
</dbReference>
<dbReference type="InterPro" id="IPR006201">
    <property type="entry name" value="Neur_channel"/>
</dbReference>
<dbReference type="InterPro" id="IPR006202">
    <property type="entry name" value="Neur_chan_lig-bd"/>
</dbReference>
<accession>A0A914DPI1</accession>
<reference evidence="9" key="1">
    <citation type="submission" date="2022-11" db="UniProtKB">
        <authorList>
            <consortium name="WormBaseParasite"/>
        </authorList>
    </citation>
    <scope>IDENTIFICATION</scope>
</reference>
<organism evidence="8 9">
    <name type="scientific">Acrobeloides nanus</name>
    <dbReference type="NCBI Taxonomy" id="290746"/>
    <lineage>
        <taxon>Eukaryota</taxon>
        <taxon>Metazoa</taxon>
        <taxon>Ecdysozoa</taxon>
        <taxon>Nematoda</taxon>
        <taxon>Chromadorea</taxon>
        <taxon>Rhabditida</taxon>
        <taxon>Tylenchina</taxon>
        <taxon>Cephalobomorpha</taxon>
        <taxon>Cephaloboidea</taxon>
        <taxon>Cephalobidae</taxon>
        <taxon>Acrobeloides</taxon>
    </lineage>
</organism>
<dbReference type="CDD" id="cd19051">
    <property type="entry name" value="LGIC_TM_cation"/>
    <property type="match status" value="1"/>
</dbReference>
<evidence type="ECO:0000256" key="4">
    <source>
        <dbReference type="ARBA" id="ARBA00023136"/>
    </source>
</evidence>
<feature type="domain" description="Neurotransmitter-gated ion-channel ligand-binding" evidence="6">
    <location>
        <begin position="112"/>
        <end position="329"/>
    </location>
</feature>
<evidence type="ECO:0000256" key="1">
    <source>
        <dbReference type="ARBA" id="ARBA00004141"/>
    </source>
</evidence>
<evidence type="ECO:0000313" key="9">
    <source>
        <dbReference type="WBParaSite" id="ACRNAN_scaffold3483.g17105.t1"/>
    </source>
</evidence>
<dbReference type="SUPFAM" id="SSF63712">
    <property type="entry name" value="Nicotinic receptor ligand binding domain-like"/>
    <property type="match status" value="1"/>
</dbReference>
<proteinExistence type="predicted"/>
<dbReference type="InterPro" id="IPR036734">
    <property type="entry name" value="Neur_chan_lig-bd_sf"/>
</dbReference>
<evidence type="ECO:0000256" key="3">
    <source>
        <dbReference type="ARBA" id="ARBA00022989"/>
    </source>
</evidence>
<name>A0A914DPI1_9BILA</name>
<keyword evidence="8" id="KW-1185">Reference proteome</keyword>
<dbReference type="Proteomes" id="UP000887540">
    <property type="component" value="Unplaced"/>
</dbReference>
<keyword evidence="2 5" id="KW-0812">Transmembrane</keyword>
<evidence type="ECO:0000259" key="7">
    <source>
        <dbReference type="Pfam" id="PF02932"/>
    </source>
</evidence>
<sequence length="591" mass="68480">MFCQPSTSNLSNIDISENSSYPNDILLNQNNANTYEKVGKIQVLSSSTQVWGLNALKNEEPSSYAIDDIKQRQHAFADRVRKSENGTSNGHKELTPPEYFDPNVYGEISPLQRLIDDLLDTTYYEKIVHPKINYSEPTRVDLRMSLYQILEVDERAQSIIVNVWMVQEWYDEFLDWDPHDYDMINQTTVPYDEIWIPDTYLYNSESLEQKRTEALMDAIIETGYWRNDSLGAHVQLMFPAIYKLSCAMHGLRYFPYDEQNCTFIISSWTHDSSTIDYYAKDSSVNLKNFQKNQEWDVISFEFQRFAQKYKCCEHPWVMLYAHLVIRRRPLYYIINLVIPTSIITCVAVTGFFTPSSTSTERDEKLYLGINTLMTMSIMMLMVCNQMPSTSNYVPLMGWYYMGIIFVIVIGTFLATIVLFVHNQKAYSKPLPSIIRLIVCNRFVSTILVAPSASLTELWTEYGYMKTKEKYAGDRFALKNRTGDPLSASSAFSRERHLASLTKQCSAQLEKKARDWRKRRETIQSAVEFLSSGTGQAQVGTVKRQKLKRQCALEWEYLAAVLDRCLLIVFTLTTLAFFSLLVFFDSVYMFIN</sequence>
<dbReference type="Gene3D" id="1.20.58.390">
    <property type="entry name" value="Neurotransmitter-gated ion-channel transmembrane domain"/>
    <property type="match status" value="1"/>
</dbReference>
<dbReference type="CDD" id="cd18997">
    <property type="entry name" value="LGIC_ECD_nAChR"/>
    <property type="match status" value="1"/>
</dbReference>
<dbReference type="PRINTS" id="PR00252">
    <property type="entry name" value="NRIONCHANNEL"/>
</dbReference>
<feature type="transmembrane region" description="Helical" evidence="5">
    <location>
        <begin position="564"/>
        <end position="590"/>
    </location>
</feature>
<feature type="domain" description="Neurotransmitter-gated ion-channel transmembrane" evidence="7">
    <location>
        <begin position="336"/>
        <end position="576"/>
    </location>
</feature>
<feature type="transmembrane region" description="Helical" evidence="5">
    <location>
        <begin position="399"/>
        <end position="420"/>
    </location>
</feature>
<dbReference type="SUPFAM" id="SSF90112">
    <property type="entry name" value="Neurotransmitter-gated ion-channel transmembrane pore"/>
    <property type="match status" value="1"/>
</dbReference>
<comment type="subcellular location">
    <subcellularLocation>
        <location evidence="1">Membrane</location>
        <topology evidence="1">Multi-pass membrane protein</topology>
    </subcellularLocation>
</comment>
<dbReference type="InterPro" id="IPR038050">
    <property type="entry name" value="Neuro_actylchol_rec"/>
</dbReference>
<dbReference type="InterPro" id="IPR036719">
    <property type="entry name" value="Neuro-gated_channel_TM_sf"/>
</dbReference>
<evidence type="ECO:0000256" key="5">
    <source>
        <dbReference type="SAM" id="Phobius"/>
    </source>
</evidence>
<dbReference type="GO" id="GO:0016020">
    <property type="term" value="C:membrane"/>
    <property type="evidence" value="ECO:0007669"/>
    <property type="project" value="UniProtKB-SubCell"/>
</dbReference>
<dbReference type="PANTHER" id="PTHR18945">
    <property type="entry name" value="NEUROTRANSMITTER GATED ION CHANNEL"/>
    <property type="match status" value="1"/>
</dbReference>
<dbReference type="GO" id="GO:0004888">
    <property type="term" value="F:transmembrane signaling receptor activity"/>
    <property type="evidence" value="ECO:0007669"/>
    <property type="project" value="InterPro"/>
</dbReference>
<feature type="transmembrane region" description="Helical" evidence="5">
    <location>
        <begin position="330"/>
        <end position="353"/>
    </location>
</feature>
<evidence type="ECO:0000259" key="6">
    <source>
        <dbReference type="Pfam" id="PF02931"/>
    </source>
</evidence>
<dbReference type="Pfam" id="PF02931">
    <property type="entry name" value="Neur_chan_LBD"/>
    <property type="match status" value="1"/>
</dbReference>
<keyword evidence="4 5" id="KW-0472">Membrane</keyword>
<dbReference type="Pfam" id="PF02932">
    <property type="entry name" value="Neur_chan_memb"/>
    <property type="match status" value="1"/>
</dbReference>
<evidence type="ECO:0000256" key="2">
    <source>
        <dbReference type="ARBA" id="ARBA00022692"/>
    </source>
</evidence>
<dbReference type="Gene3D" id="2.70.170.10">
    <property type="entry name" value="Neurotransmitter-gated ion-channel ligand-binding domain"/>
    <property type="match status" value="1"/>
</dbReference>
<dbReference type="AlphaFoldDB" id="A0A914DPI1"/>
<keyword evidence="3 5" id="KW-1133">Transmembrane helix</keyword>